<feature type="transmembrane region" description="Helical" evidence="1">
    <location>
        <begin position="60"/>
        <end position="83"/>
    </location>
</feature>
<dbReference type="KEGG" id="otd:J1M35_05720"/>
<organism evidence="2 3">
    <name type="scientific">Ottowia testudinis</name>
    <dbReference type="NCBI Taxonomy" id="2816950"/>
    <lineage>
        <taxon>Bacteria</taxon>
        <taxon>Pseudomonadati</taxon>
        <taxon>Pseudomonadota</taxon>
        <taxon>Betaproteobacteria</taxon>
        <taxon>Burkholderiales</taxon>
        <taxon>Comamonadaceae</taxon>
        <taxon>Ottowia</taxon>
    </lineage>
</organism>
<keyword evidence="3" id="KW-1185">Reference proteome</keyword>
<accession>A0A975CJY6</accession>
<dbReference type="Proteomes" id="UP000663903">
    <property type="component" value="Chromosome"/>
</dbReference>
<dbReference type="AlphaFoldDB" id="A0A975CJY6"/>
<sequence>MKFFYFYTLFFCVALTFWFLRSFGRADPGVYPVLDFHLMFFVGLGVVVLFVRFKNWIKWFLWFLCVTASVFFHPDVWGHWIYLNYPDHLNFSLSFLALLAMGWGGYLLLSCVRLRFISIPIAIYMIASLAYNIWFPYIAI</sequence>
<gene>
    <name evidence="2" type="ORF">J1M35_05720</name>
</gene>
<reference evidence="2" key="1">
    <citation type="submission" date="2021-03" db="EMBL/GenBank/DDBJ databases">
        <title>Ottowia sp. 27C isolated from the cloaca of a Giant Asian pond turtle (Heosemys grandis).</title>
        <authorList>
            <person name="Spergser J."/>
            <person name="Busse H.-J."/>
        </authorList>
    </citation>
    <scope>NUCLEOTIDE SEQUENCE</scope>
    <source>
        <strain evidence="2">27C</strain>
    </source>
</reference>
<proteinExistence type="predicted"/>
<evidence type="ECO:0000256" key="1">
    <source>
        <dbReference type="SAM" id="Phobius"/>
    </source>
</evidence>
<feature type="transmembrane region" description="Helical" evidence="1">
    <location>
        <begin position="36"/>
        <end position="53"/>
    </location>
</feature>
<evidence type="ECO:0000313" key="2">
    <source>
        <dbReference type="EMBL" id="QTD46387.1"/>
    </source>
</evidence>
<name>A0A975CJY6_9BURK</name>
<evidence type="ECO:0000313" key="3">
    <source>
        <dbReference type="Proteomes" id="UP000663903"/>
    </source>
</evidence>
<keyword evidence="1" id="KW-0812">Transmembrane</keyword>
<keyword evidence="1" id="KW-1133">Transmembrane helix</keyword>
<keyword evidence="1" id="KW-0472">Membrane</keyword>
<dbReference type="EMBL" id="CP071796">
    <property type="protein sequence ID" value="QTD46387.1"/>
    <property type="molecule type" value="Genomic_DNA"/>
</dbReference>
<feature type="transmembrane region" description="Helical" evidence="1">
    <location>
        <begin position="121"/>
        <end position="139"/>
    </location>
</feature>
<dbReference type="RefSeq" id="WP_208010286.1">
    <property type="nucleotide sequence ID" value="NZ_CP071796.1"/>
</dbReference>
<feature type="transmembrane region" description="Helical" evidence="1">
    <location>
        <begin position="89"/>
        <end position="109"/>
    </location>
</feature>
<protein>
    <submittedName>
        <fullName evidence="2">Uncharacterized protein</fullName>
    </submittedName>
</protein>